<dbReference type="GO" id="GO:0004737">
    <property type="term" value="F:pyruvate decarboxylase activity"/>
    <property type="evidence" value="ECO:0007669"/>
    <property type="project" value="UniProtKB-EC"/>
</dbReference>
<proteinExistence type="inferred from homology"/>
<comment type="cofactor">
    <cofactor evidence="2">
        <name>thiamine diphosphate</name>
        <dbReference type="ChEBI" id="CHEBI:58937"/>
    </cofactor>
</comment>
<reference evidence="15 16" key="1">
    <citation type="submission" date="2019-08" db="EMBL/GenBank/DDBJ databases">
        <title>Deep-cultivation of Planctomycetes and their phenomic and genomic characterization uncovers novel biology.</title>
        <authorList>
            <person name="Wiegand S."/>
            <person name="Jogler M."/>
            <person name="Boedeker C."/>
            <person name="Pinto D."/>
            <person name="Vollmers J."/>
            <person name="Rivas-Marin E."/>
            <person name="Kohn T."/>
            <person name="Peeters S.H."/>
            <person name="Heuer A."/>
            <person name="Rast P."/>
            <person name="Oberbeckmann S."/>
            <person name="Bunk B."/>
            <person name="Jeske O."/>
            <person name="Meyerdierks A."/>
            <person name="Storesund J.E."/>
            <person name="Kallscheuer N."/>
            <person name="Luecker S."/>
            <person name="Lage O.M."/>
            <person name="Pohl T."/>
            <person name="Merkel B.J."/>
            <person name="Hornburger P."/>
            <person name="Mueller R.-W."/>
            <person name="Bruemmer F."/>
            <person name="Labrenz M."/>
            <person name="Spormann A.M."/>
            <person name="Op den Camp H."/>
            <person name="Overmann J."/>
            <person name="Amann R."/>
            <person name="Jetten M.S.M."/>
            <person name="Mascher T."/>
            <person name="Medema M.H."/>
            <person name="Devos D.P."/>
            <person name="Kaster A.-K."/>
            <person name="Ovreas L."/>
            <person name="Rohde M."/>
            <person name="Galperin M.Y."/>
            <person name="Jogler C."/>
        </authorList>
    </citation>
    <scope>NUCLEOTIDE SEQUENCE [LARGE SCALE GENOMIC DNA]</scope>
    <source>
        <strain evidence="15 16">Pr1d</strain>
    </source>
</reference>
<dbReference type="InterPro" id="IPR011766">
    <property type="entry name" value="TPP_enzyme_TPP-bd"/>
</dbReference>
<evidence type="ECO:0000256" key="5">
    <source>
        <dbReference type="ARBA" id="ARBA00022723"/>
    </source>
</evidence>
<dbReference type="AlphaFoldDB" id="A0A5B9QGZ3"/>
<dbReference type="EC" id="4.1.1.1" evidence="4"/>
<dbReference type="GO" id="GO:0005829">
    <property type="term" value="C:cytosol"/>
    <property type="evidence" value="ECO:0007669"/>
    <property type="project" value="TreeGrafter"/>
</dbReference>
<comment type="catalytic activity">
    <reaction evidence="1">
        <text>a 2-oxocarboxylate + H(+) = an aldehyde + CO2</text>
        <dbReference type="Rhea" id="RHEA:11628"/>
        <dbReference type="ChEBI" id="CHEBI:15378"/>
        <dbReference type="ChEBI" id="CHEBI:16526"/>
        <dbReference type="ChEBI" id="CHEBI:17478"/>
        <dbReference type="ChEBI" id="CHEBI:35179"/>
        <dbReference type="EC" id="4.1.1.1"/>
    </reaction>
</comment>
<dbReference type="InterPro" id="IPR047214">
    <property type="entry name" value="TPP_PDC_IPDC"/>
</dbReference>
<evidence type="ECO:0000256" key="4">
    <source>
        <dbReference type="ARBA" id="ARBA00013202"/>
    </source>
</evidence>
<feature type="domain" description="Thiamine pyrophosphate enzyme central" evidence="12">
    <location>
        <begin position="202"/>
        <end position="326"/>
    </location>
</feature>
<dbReference type="Pfam" id="PF02776">
    <property type="entry name" value="TPP_enzyme_N"/>
    <property type="match status" value="1"/>
</dbReference>
<organism evidence="15 16">
    <name type="scientific">Bythopirellula goksoeyrii</name>
    <dbReference type="NCBI Taxonomy" id="1400387"/>
    <lineage>
        <taxon>Bacteria</taxon>
        <taxon>Pseudomonadati</taxon>
        <taxon>Planctomycetota</taxon>
        <taxon>Planctomycetia</taxon>
        <taxon>Pirellulales</taxon>
        <taxon>Lacipirellulaceae</taxon>
        <taxon>Bythopirellula</taxon>
    </lineage>
</organism>
<evidence type="ECO:0000313" key="15">
    <source>
        <dbReference type="EMBL" id="QEG37199.1"/>
    </source>
</evidence>
<dbReference type="FunFam" id="3.40.50.1220:FF:000009">
    <property type="entry name" value="Pyruvate decarboxylase 1"/>
    <property type="match status" value="1"/>
</dbReference>
<keyword evidence="9 15" id="KW-0456">Lyase</keyword>
<dbReference type="SUPFAM" id="SSF52518">
    <property type="entry name" value="Thiamin diphosphate-binding fold (THDP-binding)"/>
    <property type="match status" value="2"/>
</dbReference>
<comment type="cofactor">
    <cofactor evidence="10">
        <name>Mg(2+)</name>
        <dbReference type="ChEBI" id="CHEBI:18420"/>
    </cofactor>
    <text evidence="10">Binds 1 Mg(2+) per subunit.</text>
</comment>
<keyword evidence="7 10" id="KW-0460">Magnesium</keyword>
<evidence type="ECO:0000313" key="16">
    <source>
        <dbReference type="Proteomes" id="UP000323917"/>
    </source>
</evidence>
<dbReference type="InterPro" id="IPR029035">
    <property type="entry name" value="DHS-like_NAD/FAD-binding_dom"/>
</dbReference>
<dbReference type="Pfam" id="PF02775">
    <property type="entry name" value="TPP_enzyme_C"/>
    <property type="match status" value="1"/>
</dbReference>
<dbReference type="InterPro" id="IPR047213">
    <property type="entry name" value="TPP_PYR_PDC_IPDC-like"/>
</dbReference>
<evidence type="ECO:0000259" key="13">
    <source>
        <dbReference type="Pfam" id="PF02775"/>
    </source>
</evidence>
<dbReference type="PANTHER" id="PTHR43452:SF1">
    <property type="entry name" value="PYRUVATE DECARBOXYLASE C186.09-RELATED"/>
    <property type="match status" value="1"/>
</dbReference>
<dbReference type="RefSeq" id="WP_148075467.1">
    <property type="nucleotide sequence ID" value="NZ_CP042913.1"/>
</dbReference>
<dbReference type="SUPFAM" id="SSF52467">
    <property type="entry name" value="DHS-like NAD/FAD-binding domain"/>
    <property type="match status" value="1"/>
</dbReference>
<dbReference type="EMBL" id="CP042913">
    <property type="protein sequence ID" value="QEG37199.1"/>
    <property type="molecule type" value="Genomic_DNA"/>
</dbReference>
<feature type="domain" description="Thiamine pyrophosphate enzyme TPP-binding" evidence="13">
    <location>
        <begin position="411"/>
        <end position="534"/>
    </location>
</feature>
<dbReference type="Gene3D" id="3.40.50.970">
    <property type="match status" value="2"/>
</dbReference>
<sequence>MSENNWTVGKYLAARLAELDVLHYFTVPGDYNLILLDEFLKIDQLKMVSCCNELNAGYAADGYARATGGLAVAIVTYSVGGLSLLNAVAGAYAEDLPLIAISGAPNTNSTSEYEVLHHTLGEVEYDYVREIFSRVTADAVTIQHPAEAPAQIDRALESALRTRKPVYLEVASNIAAASVSAPNPRDFTTRLPSDQRSLDSAIEHAATLLNASKKPVLLAGAKLRAGKAEAEFSALADATEYAVAIQPNAKSFFSEQHPGYMGVYWGPVSTPGCCSIVETADCCLLVGTVFTDYTTTGHTTQINLGNSIQVHTDCVQIADQTYSDLAMSDFLQGLTSKLHRNNTSLKAFQRIKEDRPPNKSGSSEEPLSTRQLFTHIQQMLLPESSFIAETGDSWFNGINLALPQGSRFEIQMQYGSIGWSVGATLGYCLGCPERNVIACIGDGSFQLTAQEVSTMLRYNAKPIIFLINNGGYTIEVEIHDGPYNNINNWKYSQLIDVFNGEGGKGWGCQVKTEAELAAALSKALTHDGLSLIEVHVDRDDCSENLLEWGGHVAKNNGRPPRHL</sequence>
<dbReference type="Gene3D" id="3.40.50.1220">
    <property type="entry name" value="TPP-binding domain"/>
    <property type="match status" value="1"/>
</dbReference>
<evidence type="ECO:0000256" key="2">
    <source>
        <dbReference type="ARBA" id="ARBA00001964"/>
    </source>
</evidence>
<evidence type="ECO:0000256" key="7">
    <source>
        <dbReference type="ARBA" id="ARBA00022842"/>
    </source>
</evidence>
<evidence type="ECO:0000259" key="14">
    <source>
        <dbReference type="Pfam" id="PF02776"/>
    </source>
</evidence>
<dbReference type="OrthoDB" id="4494979at2"/>
<comment type="similarity">
    <text evidence="3 11">Belongs to the TPP enzyme family.</text>
</comment>
<dbReference type="InterPro" id="IPR012110">
    <property type="entry name" value="PDC/IPDC-like"/>
</dbReference>
<evidence type="ECO:0000256" key="6">
    <source>
        <dbReference type="ARBA" id="ARBA00022793"/>
    </source>
</evidence>
<evidence type="ECO:0000256" key="8">
    <source>
        <dbReference type="ARBA" id="ARBA00023052"/>
    </source>
</evidence>
<gene>
    <name evidence="15" type="primary">pdc</name>
    <name evidence="15" type="ORF">Pr1d_45400</name>
</gene>
<evidence type="ECO:0000256" key="10">
    <source>
        <dbReference type="PIRSR" id="PIRSR036565-2"/>
    </source>
</evidence>
<feature type="binding site" evidence="10">
    <location>
        <position position="442"/>
    </location>
    <ligand>
        <name>Mg(2+)</name>
        <dbReference type="ChEBI" id="CHEBI:18420"/>
    </ligand>
</feature>
<dbReference type="FunFam" id="3.40.50.970:FF:000024">
    <property type="entry name" value="Pyruvate decarboxylase isozyme"/>
    <property type="match status" value="1"/>
</dbReference>
<dbReference type="Proteomes" id="UP000323917">
    <property type="component" value="Chromosome"/>
</dbReference>
<dbReference type="GO" id="GO:0030976">
    <property type="term" value="F:thiamine pyrophosphate binding"/>
    <property type="evidence" value="ECO:0007669"/>
    <property type="project" value="InterPro"/>
</dbReference>
<feature type="binding site" evidence="10">
    <location>
        <position position="471"/>
    </location>
    <ligand>
        <name>Mg(2+)</name>
        <dbReference type="ChEBI" id="CHEBI:18420"/>
    </ligand>
</feature>
<evidence type="ECO:0000259" key="12">
    <source>
        <dbReference type="Pfam" id="PF00205"/>
    </source>
</evidence>
<dbReference type="GO" id="GO:0000287">
    <property type="term" value="F:magnesium ion binding"/>
    <property type="evidence" value="ECO:0007669"/>
    <property type="project" value="InterPro"/>
</dbReference>
<dbReference type="Pfam" id="PF00205">
    <property type="entry name" value="TPP_enzyme_M"/>
    <property type="match status" value="1"/>
</dbReference>
<dbReference type="InterPro" id="IPR012000">
    <property type="entry name" value="Thiamin_PyroP_enz_cen_dom"/>
</dbReference>
<keyword evidence="8 11" id="KW-0786">Thiamine pyrophosphate</keyword>
<dbReference type="FunFam" id="3.40.50.970:FF:000019">
    <property type="entry name" value="Pyruvate decarboxylase isozyme"/>
    <property type="match status" value="1"/>
</dbReference>
<evidence type="ECO:0000256" key="1">
    <source>
        <dbReference type="ARBA" id="ARBA00001041"/>
    </source>
</evidence>
<keyword evidence="5 10" id="KW-0479">Metal-binding</keyword>
<name>A0A5B9QGZ3_9BACT</name>
<dbReference type="PANTHER" id="PTHR43452">
    <property type="entry name" value="PYRUVATE DECARBOXYLASE"/>
    <property type="match status" value="1"/>
</dbReference>
<evidence type="ECO:0000256" key="11">
    <source>
        <dbReference type="RuleBase" id="RU362132"/>
    </source>
</evidence>
<protein>
    <recommendedName>
        <fullName evidence="4">pyruvate decarboxylase</fullName>
        <ecNumber evidence="4">4.1.1.1</ecNumber>
    </recommendedName>
</protein>
<dbReference type="CDD" id="cd07038">
    <property type="entry name" value="TPP_PYR_PDC_IPDC_like"/>
    <property type="match status" value="1"/>
</dbReference>
<dbReference type="InterPro" id="IPR012001">
    <property type="entry name" value="Thiamin_PyroP_enz_TPP-bd_dom"/>
</dbReference>
<dbReference type="CDD" id="cd02005">
    <property type="entry name" value="TPP_PDC_IPDC"/>
    <property type="match status" value="1"/>
</dbReference>
<feature type="binding site" evidence="10">
    <location>
        <position position="469"/>
    </location>
    <ligand>
        <name>Mg(2+)</name>
        <dbReference type="ChEBI" id="CHEBI:18420"/>
    </ligand>
</feature>
<dbReference type="KEGG" id="bgok:Pr1d_45400"/>
<keyword evidence="6" id="KW-0210">Decarboxylase</keyword>
<keyword evidence="16" id="KW-1185">Reference proteome</keyword>
<evidence type="ECO:0000256" key="9">
    <source>
        <dbReference type="ARBA" id="ARBA00023239"/>
    </source>
</evidence>
<dbReference type="GO" id="GO:0000949">
    <property type="term" value="P:aromatic amino acid family catabolic process to alcohol via Ehrlich pathway"/>
    <property type="evidence" value="ECO:0007669"/>
    <property type="project" value="TreeGrafter"/>
</dbReference>
<dbReference type="InterPro" id="IPR029061">
    <property type="entry name" value="THDP-binding"/>
</dbReference>
<accession>A0A5B9QGZ3</accession>
<feature type="domain" description="Thiamine pyrophosphate enzyme N-terminal TPP-binding" evidence="14">
    <location>
        <begin position="7"/>
        <end position="119"/>
    </location>
</feature>
<evidence type="ECO:0000256" key="3">
    <source>
        <dbReference type="ARBA" id="ARBA00007812"/>
    </source>
</evidence>
<dbReference type="PIRSF" id="PIRSF036565">
    <property type="entry name" value="Pyruvt_ip_decrb"/>
    <property type="match status" value="1"/>
</dbReference>
<keyword evidence="15" id="KW-0670">Pyruvate</keyword>